<comment type="caution">
    <text evidence="1">The sequence shown here is derived from an EMBL/GenBank/DDBJ whole genome shotgun (WGS) entry which is preliminary data.</text>
</comment>
<sequence>MMTWRIGTVISTGRSWRGARELEVTLDRPLPGRDAAGQVTEAETEPATVRALAYTDLVGDPGPGDALLLNVSALARGLGTGGYALVVGPASAGTPLPPDPEPGPGHLVKARYTPLQTMVLGVDEQESPHHATLADADSLDGMPVIVADLHSALPAVVAGLRHAHATTSRSTDELRIAYIMTDGGALPAAFSRTVAALRDADWLTTCVTVGQAFGGDLEAVTVHTGLLAARHVAGCDIAVVAQGPGNLGTGTRWGYSGVAAGEAVNAAATLRGRPVASLRVSGADPRDRHLGISHHSLTAYTRVALAPADVPVPAPDTGLEDRPAWGAPLTHRIREQAQALAETRHTLVDVPTDTTLLDTLRTAPGGLRTMGRDLDADPASFVAAAAAGIHAHRLTTSTTGTA</sequence>
<reference evidence="2" key="1">
    <citation type="journal article" date="2019" name="Int. J. Syst. Evol. Microbiol.">
        <title>The Global Catalogue of Microorganisms (GCM) 10K type strain sequencing project: providing services to taxonomists for standard genome sequencing and annotation.</title>
        <authorList>
            <consortium name="The Broad Institute Genomics Platform"/>
            <consortium name="The Broad Institute Genome Sequencing Center for Infectious Disease"/>
            <person name="Wu L."/>
            <person name="Ma J."/>
        </authorList>
    </citation>
    <scope>NUCLEOTIDE SEQUENCE [LARGE SCALE GENOMIC DNA]</scope>
    <source>
        <strain evidence="2">CCUG 42722</strain>
    </source>
</reference>
<dbReference type="RefSeq" id="WP_377131087.1">
    <property type="nucleotide sequence ID" value="NZ_JBHSFI010000001.1"/>
</dbReference>
<evidence type="ECO:0000313" key="2">
    <source>
        <dbReference type="Proteomes" id="UP001596011"/>
    </source>
</evidence>
<evidence type="ECO:0000313" key="1">
    <source>
        <dbReference type="EMBL" id="MFC4626708.1"/>
    </source>
</evidence>
<keyword evidence="2" id="KW-1185">Reference proteome</keyword>
<organism evidence="1 2">
    <name type="scientific">Promicromonospora alba</name>
    <dbReference type="NCBI Taxonomy" id="1616110"/>
    <lineage>
        <taxon>Bacteria</taxon>
        <taxon>Bacillati</taxon>
        <taxon>Actinomycetota</taxon>
        <taxon>Actinomycetes</taxon>
        <taxon>Micrococcales</taxon>
        <taxon>Promicromonosporaceae</taxon>
        <taxon>Promicromonospora</taxon>
    </lineage>
</organism>
<name>A0ABV9H8V3_9MICO</name>
<protein>
    <submittedName>
        <fullName evidence="1">DUF3866 family protein</fullName>
    </submittedName>
</protein>
<proteinExistence type="predicted"/>
<dbReference type="EMBL" id="JBHSFI010000001">
    <property type="protein sequence ID" value="MFC4626708.1"/>
    <property type="molecule type" value="Genomic_DNA"/>
</dbReference>
<gene>
    <name evidence="1" type="ORF">ACFO6V_00595</name>
</gene>
<dbReference type="Pfam" id="PF12982">
    <property type="entry name" value="DUF3866"/>
    <property type="match status" value="1"/>
</dbReference>
<accession>A0ABV9H8V3</accession>
<dbReference type="InterPro" id="IPR024479">
    <property type="entry name" value="DUF3866"/>
</dbReference>
<dbReference type="Proteomes" id="UP001596011">
    <property type="component" value="Unassembled WGS sequence"/>
</dbReference>